<sequence length="439" mass="49043">GQPNGSFLSQTILTTGLKSEPYSISVGDFNQDTLLDIIVMNNGVNNVYVFLGYGNGTFKGLTVFSIGFGSLPISLAVGDFNNDEKLDFAIANEDTNGETSESDDNSIQSPNLIGPQLGSIVALKKIRYVLLISVTLCLIVLAIVIFVTLTHRQENLVTIMARTTPITTMSTTSQTTNTSSMLITSVSMTVITASMPMLNISVDAQWEQNGITIIEGRQKDNATYRVYHPHGLFIDDNQNILIADHRNHRIDEWKQGDKEVVVLFGGRKGTKLGQLHHPVDVLIDRASNTLIICDQSNRRILRLFRHNLNKTAEILIKNIRCAGLAIDHQRYLYISDNEHHQVKRYDIDGRNQTVAAGTGRQGNASDELNRPTYIFMDRQQNVFVSDTDNHRVMQWNKGNNGQGSGSNQLDCPEYLVFDRTGNLYVADSYNNRIQKYLIK</sequence>
<evidence type="ECO:0000256" key="3">
    <source>
        <dbReference type="ARBA" id="ARBA00023180"/>
    </source>
</evidence>
<dbReference type="Pfam" id="PF13517">
    <property type="entry name" value="FG-GAP_3"/>
    <property type="match status" value="1"/>
</dbReference>
<dbReference type="InterPro" id="IPR001258">
    <property type="entry name" value="NHL_repeat"/>
</dbReference>
<dbReference type="Pfam" id="PF01436">
    <property type="entry name" value="NHL"/>
    <property type="match status" value="2"/>
</dbReference>
<dbReference type="InterPro" id="IPR028994">
    <property type="entry name" value="Integrin_alpha_N"/>
</dbReference>
<dbReference type="GO" id="GO:0005576">
    <property type="term" value="C:extracellular region"/>
    <property type="evidence" value="ECO:0007669"/>
    <property type="project" value="TreeGrafter"/>
</dbReference>
<dbReference type="CDD" id="cd05819">
    <property type="entry name" value="NHL"/>
    <property type="match status" value="1"/>
</dbReference>
<feature type="transmembrane region" description="Helical" evidence="4">
    <location>
        <begin position="128"/>
        <end position="149"/>
    </location>
</feature>
<organism evidence="5 6">
    <name type="scientific">Adineta ricciae</name>
    <name type="common">Rotifer</name>
    <dbReference type="NCBI Taxonomy" id="249248"/>
    <lineage>
        <taxon>Eukaryota</taxon>
        <taxon>Metazoa</taxon>
        <taxon>Spiralia</taxon>
        <taxon>Gnathifera</taxon>
        <taxon>Rotifera</taxon>
        <taxon>Eurotatoria</taxon>
        <taxon>Bdelloidea</taxon>
        <taxon>Adinetida</taxon>
        <taxon>Adinetidae</taxon>
        <taxon>Adineta</taxon>
    </lineage>
</organism>
<dbReference type="Gene3D" id="2.130.10.130">
    <property type="entry name" value="Integrin alpha, N-terminal"/>
    <property type="match status" value="1"/>
</dbReference>
<feature type="non-terminal residue" evidence="5">
    <location>
        <position position="1"/>
    </location>
</feature>
<keyword evidence="3" id="KW-0325">Glycoprotein</keyword>
<evidence type="ECO:0000256" key="2">
    <source>
        <dbReference type="ARBA" id="ARBA00022737"/>
    </source>
</evidence>
<dbReference type="AlphaFoldDB" id="A0A816BYC9"/>
<dbReference type="SUPFAM" id="SSF69318">
    <property type="entry name" value="Integrin alpha N-terminal domain"/>
    <property type="match status" value="1"/>
</dbReference>
<keyword evidence="4" id="KW-0472">Membrane</keyword>
<dbReference type="SUPFAM" id="SSF101898">
    <property type="entry name" value="NHL repeat"/>
    <property type="match status" value="1"/>
</dbReference>
<evidence type="ECO:0000313" key="5">
    <source>
        <dbReference type="EMBL" id="CAF1615018.1"/>
    </source>
</evidence>
<dbReference type="InterPro" id="IPR011042">
    <property type="entry name" value="6-blade_b-propeller_TolB-like"/>
</dbReference>
<dbReference type="Gene3D" id="2.120.10.30">
    <property type="entry name" value="TolB, C-terminal domain"/>
    <property type="match status" value="2"/>
</dbReference>
<accession>A0A816BYC9</accession>
<dbReference type="Proteomes" id="UP000663828">
    <property type="component" value="Unassembled WGS sequence"/>
</dbReference>
<evidence type="ECO:0000256" key="1">
    <source>
        <dbReference type="ARBA" id="ARBA00022729"/>
    </source>
</evidence>
<dbReference type="EMBL" id="CAJNOR010007317">
    <property type="protein sequence ID" value="CAF1615018.1"/>
    <property type="molecule type" value="Genomic_DNA"/>
</dbReference>
<comment type="caution">
    <text evidence="5">The sequence shown here is derived from an EMBL/GenBank/DDBJ whole genome shotgun (WGS) entry which is preliminary data.</text>
</comment>
<proteinExistence type="predicted"/>
<evidence type="ECO:0000256" key="4">
    <source>
        <dbReference type="SAM" id="Phobius"/>
    </source>
</evidence>
<name>A0A816BYC9_ADIRI</name>
<reference evidence="5" key="1">
    <citation type="submission" date="2021-02" db="EMBL/GenBank/DDBJ databases">
        <authorList>
            <person name="Nowell W R."/>
        </authorList>
    </citation>
    <scope>NUCLEOTIDE SEQUENCE</scope>
</reference>
<keyword evidence="1" id="KW-0732">Signal</keyword>
<keyword evidence="6" id="KW-1185">Reference proteome</keyword>
<protein>
    <submittedName>
        <fullName evidence="5">Uncharacterized protein</fullName>
    </submittedName>
</protein>
<gene>
    <name evidence="5" type="ORF">XAT740_LOCUS49434</name>
</gene>
<keyword evidence="4" id="KW-0812">Transmembrane</keyword>
<dbReference type="InterPro" id="IPR013517">
    <property type="entry name" value="FG-GAP"/>
</dbReference>
<keyword evidence="4" id="KW-1133">Transmembrane helix</keyword>
<dbReference type="PANTHER" id="PTHR10680:SF28">
    <property type="entry name" value="SMP-30_GLUCONOLACTONASE_LRE-LIKE REGION DOMAIN-CONTAINING PROTEIN"/>
    <property type="match status" value="1"/>
</dbReference>
<evidence type="ECO:0000313" key="6">
    <source>
        <dbReference type="Proteomes" id="UP000663828"/>
    </source>
</evidence>
<keyword evidence="2" id="KW-0677">Repeat</keyword>
<dbReference type="PANTHER" id="PTHR10680">
    <property type="entry name" value="PEPTIDYL-GLYCINE ALPHA-AMIDATING MONOOXYGENASE"/>
    <property type="match status" value="1"/>
</dbReference>